<feature type="transmembrane region" description="Helical" evidence="1">
    <location>
        <begin position="100"/>
        <end position="125"/>
    </location>
</feature>
<dbReference type="OrthoDB" id="4313584at2"/>
<dbReference type="AlphaFoldDB" id="A0A4R4PAK5"/>
<comment type="caution">
    <text evidence="2">The sequence shown here is derived from an EMBL/GenBank/DDBJ whole genome shotgun (WGS) entry which is preliminary data.</text>
</comment>
<keyword evidence="1" id="KW-0812">Transmembrane</keyword>
<evidence type="ECO:0000256" key="1">
    <source>
        <dbReference type="SAM" id="Phobius"/>
    </source>
</evidence>
<sequence>MIALALVVVTMTAVAVLAAITSVVLFTWDQPPGKATGRVLGAAGNTASKDYLVIEFTTADGRVIRFHGLRDEWRKADGSQVHIRYDPRDPHGSAEQEFGIWPLLVTTLLTAATASAAVVAARAVVRQRRRPGPGR</sequence>
<dbReference type="RefSeq" id="WP_131938198.1">
    <property type="nucleotide sequence ID" value="NZ_BAAAMX010000005.1"/>
</dbReference>
<accession>A0A4R4PAK5</accession>
<gene>
    <name evidence="2" type="ORF">E1284_07145</name>
</gene>
<dbReference type="Proteomes" id="UP000295431">
    <property type="component" value="Unassembled WGS sequence"/>
</dbReference>
<keyword evidence="1" id="KW-1133">Transmembrane helix</keyword>
<name>A0A4R4PAK5_9ACTN</name>
<evidence type="ECO:0000313" key="2">
    <source>
        <dbReference type="EMBL" id="TDC18090.1"/>
    </source>
</evidence>
<proteinExistence type="predicted"/>
<keyword evidence="1" id="KW-0472">Membrane</keyword>
<keyword evidence="3" id="KW-1185">Reference proteome</keyword>
<dbReference type="EMBL" id="SMJW01000023">
    <property type="protein sequence ID" value="TDC18090.1"/>
    <property type="molecule type" value="Genomic_DNA"/>
</dbReference>
<organism evidence="2 3">
    <name type="scientific">Actinomadura bangladeshensis</name>
    <dbReference type="NCBI Taxonomy" id="453573"/>
    <lineage>
        <taxon>Bacteria</taxon>
        <taxon>Bacillati</taxon>
        <taxon>Actinomycetota</taxon>
        <taxon>Actinomycetes</taxon>
        <taxon>Streptosporangiales</taxon>
        <taxon>Thermomonosporaceae</taxon>
        <taxon>Actinomadura</taxon>
    </lineage>
</organism>
<evidence type="ECO:0008006" key="4">
    <source>
        <dbReference type="Google" id="ProtNLM"/>
    </source>
</evidence>
<protein>
    <recommendedName>
        <fullName evidence="4">DUF3592 domain-containing protein</fullName>
    </recommendedName>
</protein>
<reference evidence="2 3" key="1">
    <citation type="submission" date="2019-03" db="EMBL/GenBank/DDBJ databases">
        <title>Draft genome sequences of novel Actinobacteria.</title>
        <authorList>
            <person name="Sahin N."/>
            <person name="Ay H."/>
            <person name="Saygin H."/>
        </authorList>
    </citation>
    <scope>NUCLEOTIDE SEQUENCE [LARGE SCALE GENOMIC DNA]</scope>
    <source>
        <strain evidence="2 3">DSM 45347</strain>
    </source>
</reference>
<evidence type="ECO:0000313" key="3">
    <source>
        <dbReference type="Proteomes" id="UP000295431"/>
    </source>
</evidence>